<dbReference type="PIRSF" id="PIRSF000446">
    <property type="entry name" value="Mct"/>
    <property type="match status" value="1"/>
</dbReference>
<dbReference type="PANTHER" id="PTHR42681">
    <property type="entry name" value="MALONYL-COA-ACYL CARRIER PROTEIN TRANSACYLASE, MITOCHONDRIAL"/>
    <property type="match status" value="1"/>
</dbReference>
<evidence type="ECO:0000256" key="2">
    <source>
        <dbReference type="ARBA" id="ARBA00023315"/>
    </source>
</evidence>
<evidence type="ECO:0000256" key="1">
    <source>
        <dbReference type="ARBA" id="ARBA00022679"/>
    </source>
</evidence>
<feature type="active site" evidence="5">
    <location>
        <position position="90"/>
    </location>
</feature>
<dbReference type="PANTHER" id="PTHR42681:SF1">
    <property type="entry name" value="MALONYL-COA-ACYL CARRIER PROTEIN TRANSACYLASE, MITOCHONDRIAL"/>
    <property type="match status" value="1"/>
</dbReference>
<evidence type="ECO:0000259" key="6">
    <source>
        <dbReference type="SMART" id="SM00827"/>
    </source>
</evidence>
<evidence type="ECO:0000256" key="3">
    <source>
        <dbReference type="ARBA" id="ARBA00048462"/>
    </source>
</evidence>
<dbReference type="AlphaFoldDB" id="A0A7X9NMZ2"/>
<dbReference type="SUPFAM" id="SSF55048">
    <property type="entry name" value="Probable ACP-binding domain of malonyl-CoA ACP transacylase"/>
    <property type="match status" value="1"/>
</dbReference>
<evidence type="ECO:0000313" key="8">
    <source>
        <dbReference type="Proteomes" id="UP000588071"/>
    </source>
</evidence>
<feature type="domain" description="Malonyl-CoA:ACP transacylase (MAT)" evidence="6">
    <location>
        <begin position="7"/>
        <end position="307"/>
    </location>
</feature>
<proteinExistence type="inferred from homology"/>
<dbReference type="InterPro" id="IPR050858">
    <property type="entry name" value="Mal-CoA-ACP_Trans/PKS_FabD"/>
</dbReference>
<dbReference type="GO" id="GO:0004314">
    <property type="term" value="F:[acyl-carrier-protein] S-malonyltransferase activity"/>
    <property type="evidence" value="ECO:0007669"/>
    <property type="project" value="UniProtKB-EC"/>
</dbReference>
<dbReference type="InterPro" id="IPR014043">
    <property type="entry name" value="Acyl_transferase_dom"/>
</dbReference>
<comment type="similarity">
    <text evidence="4">Belongs to the fabD family.</text>
</comment>
<organism evidence="7 8">
    <name type="scientific">Enterococcus cecorum</name>
    <dbReference type="NCBI Taxonomy" id="44008"/>
    <lineage>
        <taxon>Bacteria</taxon>
        <taxon>Bacillati</taxon>
        <taxon>Bacillota</taxon>
        <taxon>Bacilli</taxon>
        <taxon>Lactobacillales</taxon>
        <taxon>Enterococcaceae</taxon>
        <taxon>Enterococcus</taxon>
    </lineage>
</organism>
<keyword evidence="1 4" id="KW-0808">Transferase</keyword>
<dbReference type="GO" id="GO:0005829">
    <property type="term" value="C:cytosol"/>
    <property type="evidence" value="ECO:0007669"/>
    <property type="project" value="TreeGrafter"/>
</dbReference>
<dbReference type="GO" id="GO:0006633">
    <property type="term" value="P:fatty acid biosynthetic process"/>
    <property type="evidence" value="ECO:0007669"/>
    <property type="project" value="TreeGrafter"/>
</dbReference>
<dbReference type="InterPro" id="IPR016035">
    <property type="entry name" value="Acyl_Trfase/lysoPLipase"/>
</dbReference>
<dbReference type="FunFam" id="3.30.70.250:FF:000001">
    <property type="entry name" value="Malonyl CoA-acyl carrier protein transacylase"/>
    <property type="match status" value="1"/>
</dbReference>
<dbReference type="RefSeq" id="WP_168931331.1">
    <property type="nucleotide sequence ID" value="NZ_JABAFV010000012.1"/>
</dbReference>
<gene>
    <name evidence="7" type="primary">fabD</name>
    <name evidence="7" type="ORF">HF857_07895</name>
</gene>
<dbReference type="NCBIfam" id="TIGR00128">
    <property type="entry name" value="fabD"/>
    <property type="match status" value="1"/>
</dbReference>
<comment type="caution">
    <text evidence="7">The sequence shown here is derived from an EMBL/GenBank/DDBJ whole genome shotgun (WGS) entry which is preliminary data.</text>
</comment>
<evidence type="ECO:0000256" key="4">
    <source>
        <dbReference type="PIRNR" id="PIRNR000446"/>
    </source>
</evidence>
<dbReference type="EC" id="2.3.1.39" evidence="4"/>
<protein>
    <recommendedName>
        <fullName evidence="4">Malonyl CoA-acyl carrier protein transacylase</fullName>
        <ecNumber evidence="4">2.3.1.39</ecNumber>
    </recommendedName>
</protein>
<accession>A0A7X9NMZ2</accession>
<feature type="active site" evidence="5">
    <location>
        <position position="199"/>
    </location>
</feature>
<dbReference type="InterPro" id="IPR016036">
    <property type="entry name" value="Malonyl_transacylase_ACP-bd"/>
</dbReference>
<comment type="catalytic activity">
    <reaction evidence="3 4">
        <text>holo-[ACP] + malonyl-CoA = malonyl-[ACP] + CoA</text>
        <dbReference type="Rhea" id="RHEA:41792"/>
        <dbReference type="Rhea" id="RHEA-COMP:9623"/>
        <dbReference type="Rhea" id="RHEA-COMP:9685"/>
        <dbReference type="ChEBI" id="CHEBI:57287"/>
        <dbReference type="ChEBI" id="CHEBI:57384"/>
        <dbReference type="ChEBI" id="CHEBI:64479"/>
        <dbReference type="ChEBI" id="CHEBI:78449"/>
        <dbReference type="EC" id="2.3.1.39"/>
    </reaction>
</comment>
<dbReference type="InterPro" id="IPR024925">
    <property type="entry name" value="Malonyl_CoA-ACP_transAc"/>
</dbReference>
<reference evidence="7 8" key="1">
    <citation type="submission" date="2020-04" db="EMBL/GenBank/DDBJ databases">
        <authorList>
            <person name="Hitch T.C.A."/>
            <person name="Wylensek D."/>
            <person name="Clavel T."/>
        </authorList>
    </citation>
    <scope>NUCLEOTIDE SEQUENCE [LARGE SCALE GENOMIC DNA]</scope>
    <source>
        <strain evidence="7 8">WCA-380-WT-3C</strain>
    </source>
</reference>
<sequence>MTKTAFLFSGQGAQYFGMGRDLAEKYPIVDQTFNEASEILGIDMKKLCFEENEQLNLTQYTQPAILTVSVAILRLLSEYQIQPEAVMGLSLGEYTALVASEVLDFSTALKIVAKRGLYMTQAAPTGTGKMVAIMNAPIEIIEECCQKASHLGVVAPANYNTPNQIVIGGEVDAVDEAVTLLHRAGVKRMIELNVSGPFHTALLQSAGDQLHELFQTVTFQTPKIPVISNTTAKVMSKEEIAHLLELQVQSPVRFYESIATLQSMGITEMIEVGPGKVLSGFIKKIDKSIHMFRVESEETLQVLLAEKGK</sequence>
<dbReference type="SMART" id="SM00827">
    <property type="entry name" value="PKS_AT"/>
    <property type="match status" value="1"/>
</dbReference>
<dbReference type="Proteomes" id="UP000588071">
    <property type="component" value="Unassembled WGS sequence"/>
</dbReference>
<dbReference type="InterPro" id="IPR001227">
    <property type="entry name" value="Ac_transferase_dom_sf"/>
</dbReference>
<dbReference type="Pfam" id="PF00698">
    <property type="entry name" value="Acyl_transf_1"/>
    <property type="match status" value="1"/>
</dbReference>
<dbReference type="Gene3D" id="3.40.366.10">
    <property type="entry name" value="Malonyl-Coenzyme A Acyl Carrier Protein, domain 2"/>
    <property type="match status" value="1"/>
</dbReference>
<dbReference type="SUPFAM" id="SSF52151">
    <property type="entry name" value="FabD/lysophospholipase-like"/>
    <property type="match status" value="1"/>
</dbReference>
<keyword evidence="2 4" id="KW-0012">Acyltransferase</keyword>
<dbReference type="InterPro" id="IPR004410">
    <property type="entry name" value="Malonyl_CoA-ACP_transAc_FabD"/>
</dbReference>
<dbReference type="EMBL" id="JABAFV010000012">
    <property type="protein sequence ID" value="NME50155.1"/>
    <property type="molecule type" value="Genomic_DNA"/>
</dbReference>
<dbReference type="Gene3D" id="3.30.70.250">
    <property type="entry name" value="Malonyl-CoA ACP transacylase, ACP-binding"/>
    <property type="match status" value="1"/>
</dbReference>
<evidence type="ECO:0000313" key="7">
    <source>
        <dbReference type="EMBL" id="NME50155.1"/>
    </source>
</evidence>
<evidence type="ECO:0000256" key="5">
    <source>
        <dbReference type="PIRSR" id="PIRSR000446-1"/>
    </source>
</evidence>
<name>A0A7X9NMZ2_9ENTE</name>